<gene>
    <name evidence="2" type="primary">imuA</name>
    <name evidence="2" type="ORF">C4F51_09895</name>
</gene>
<evidence type="ECO:0000256" key="1">
    <source>
        <dbReference type="SAM" id="MobiDB-lite"/>
    </source>
</evidence>
<dbReference type="RefSeq" id="WP_193909390.1">
    <property type="nucleotide sequence ID" value="NZ_PRDL01000001.1"/>
</dbReference>
<dbReference type="EMBL" id="PRDL01000001">
    <property type="protein sequence ID" value="MBE8717501.1"/>
    <property type="molecule type" value="Genomic_DNA"/>
</dbReference>
<organism evidence="2 3">
    <name type="scientific">Cellvibrio polysaccharolyticus</name>
    <dbReference type="NCBI Taxonomy" id="2082724"/>
    <lineage>
        <taxon>Bacteria</taxon>
        <taxon>Pseudomonadati</taxon>
        <taxon>Pseudomonadota</taxon>
        <taxon>Gammaproteobacteria</taxon>
        <taxon>Cellvibrionales</taxon>
        <taxon>Cellvibrionaceae</taxon>
        <taxon>Cellvibrio</taxon>
    </lineage>
</organism>
<keyword evidence="3" id="KW-1185">Reference proteome</keyword>
<feature type="region of interest" description="Disordered" evidence="1">
    <location>
        <begin position="229"/>
        <end position="252"/>
    </location>
</feature>
<dbReference type="NCBIfam" id="NF033429">
    <property type="entry name" value="ImuA_translesion"/>
    <property type="match status" value="1"/>
</dbReference>
<dbReference type="Proteomes" id="UP000652567">
    <property type="component" value="Unassembled WGS sequence"/>
</dbReference>
<sequence>MNEPYSSISTPFSLEQLLLREDVWVGHSRRFNTGVAVDTGYDALNSELLNGGWPAGSLIEVCQPGMQAEWQLFMPALQEVQGLIVVLNPPAMPFAQAFIQAGINLDRLIIVEAPDKSQFIACFTELVRASIGAVLAWQPQDAPGYTELRKCQLAAAEGQGLCVMFRPSGAQQQSSPAVLRLYAKAVAAGLELTLFKQKGYLQLRQPRPILLALPEQWQAVLPYHALNERSENSEGKETGRPLAQVLPLRSNQ</sequence>
<reference evidence="2" key="1">
    <citation type="submission" date="2018-07" db="EMBL/GenBank/DDBJ databases">
        <title>Genome assembly of strain Ka43.</title>
        <authorList>
            <person name="Kukolya J."/>
            <person name="Nagy I."/>
            <person name="Horvath B."/>
            <person name="Toth A."/>
        </authorList>
    </citation>
    <scope>NUCLEOTIDE SEQUENCE</scope>
    <source>
        <strain evidence="2">KB43</strain>
    </source>
</reference>
<evidence type="ECO:0000313" key="2">
    <source>
        <dbReference type="EMBL" id="MBE8717501.1"/>
    </source>
</evidence>
<proteinExistence type="predicted"/>
<protein>
    <submittedName>
        <fullName evidence="2">Translesion DNA synthesis-associated protein ImuA</fullName>
    </submittedName>
</protein>
<dbReference type="SUPFAM" id="SSF52540">
    <property type="entry name" value="P-loop containing nucleoside triphosphate hydrolases"/>
    <property type="match status" value="1"/>
</dbReference>
<accession>A0A928V601</accession>
<dbReference type="InterPro" id="IPR047610">
    <property type="entry name" value="ImuA_translesion"/>
</dbReference>
<feature type="compositionally biased region" description="Basic and acidic residues" evidence="1">
    <location>
        <begin position="229"/>
        <end position="239"/>
    </location>
</feature>
<evidence type="ECO:0000313" key="3">
    <source>
        <dbReference type="Proteomes" id="UP000652567"/>
    </source>
</evidence>
<dbReference type="AlphaFoldDB" id="A0A928V601"/>
<comment type="caution">
    <text evidence="2">The sequence shown here is derived from an EMBL/GenBank/DDBJ whole genome shotgun (WGS) entry which is preliminary data.</text>
</comment>
<name>A0A928V601_9GAMM</name>
<dbReference type="Gene3D" id="3.40.50.300">
    <property type="entry name" value="P-loop containing nucleotide triphosphate hydrolases"/>
    <property type="match status" value="1"/>
</dbReference>
<dbReference type="InterPro" id="IPR027417">
    <property type="entry name" value="P-loop_NTPase"/>
</dbReference>